<dbReference type="CDD" id="cd01347">
    <property type="entry name" value="ligand_gated_channel"/>
    <property type="match status" value="1"/>
</dbReference>
<evidence type="ECO:0000256" key="14">
    <source>
        <dbReference type="PROSITE-ProRule" id="PRU01360"/>
    </source>
</evidence>
<evidence type="ECO:0000256" key="15">
    <source>
        <dbReference type="RuleBase" id="RU003357"/>
    </source>
</evidence>
<evidence type="ECO:0000256" key="4">
    <source>
        <dbReference type="ARBA" id="ARBA00022452"/>
    </source>
</evidence>
<keyword evidence="4 14" id="KW-1134">Transmembrane beta strand</keyword>
<comment type="subcellular location">
    <subcellularLocation>
        <location evidence="1 14">Cell outer membrane</location>
        <topology evidence="1 14">Multi-pass membrane protein</topology>
    </subcellularLocation>
</comment>
<evidence type="ECO:0000256" key="3">
    <source>
        <dbReference type="ARBA" id="ARBA00022448"/>
    </source>
</evidence>
<reference evidence="18 19" key="1">
    <citation type="submission" date="2019-09" db="EMBL/GenBank/DDBJ databases">
        <title>Complete genome sequence of Arachidicoccus sp. B3-10 isolated from apple orchard soil.</title>
        <authorList>
            <person name="Kim H.S."/>
            <person name="Han K.-I."/>
            <person name="Suh M.K."/>
            <person name="Lee K.C."/>
            <person name="Eom M.K."/>
            <person name="Kim J.-S."/>
            <person name="Kang S.W."/>
            <person name="Sin Y."/>
            <person name="Lee J.-S."/>
        </authorList>
    </citation>
    <scope>NUCLEOTIDE SEQUENCE [LARGE SCALE GENOMIC DNA]</scope>
    <source>
        <strain evidence="18 19">B3-10</strain>
    </source>
</reference>
<evidence type="ECO:0000256" key="8">
    <source>
        <dbReference type="ARBA" id="ARBA00023004"/>
    </source>
</evidence>
<evidence type="ECO:0000256" key="2">
    <source>
        <dbReference type="ARBA" id="ARBA00009810"/>
    </source>
</evidence>
<dbReference type="InterPro" id="IPR000531">
    <property type="entry name" value="Beta-barrel_TonB"/>
</dbReference>
<gene>
    <name evidence="18" type="ORF">E0W69_006010</name>
</gene>
<keyword evidence="19" id="KW-1185">Reference proteome</keyword>
<dbReference type="SUPFAM" id="SSF56935">
    <property type="entry name" value="Porins"/>
    <property type="match status" value="1"/>
</dbReference>
<protein>
    <submittedName>
        <fullName evidence="18">TonB-dependent receptor</fullName>
    </submittedName>
</protein>
<dbReference type="KEGG" id="arac:E0W69_006010"/>
<dbReference type="GO" id="GO:0015891">
    <property type="term" value="P:siderophore transport"/>
    <property type="evidence" value="ECO:0007669"/>
    <property type="project" value="InterPro"/>
</dbReference>
<keyword evidence="10 15" id="KW-0798">TonB box</keyword>
<evidence type="ECO:0000256" key="10">
    <source>
        <dbReference type="ARBA" id="ARBA00023077"/>
    </source>
</evidence>
<name>A0A5P2G9P5_9BACT</name>
<dbReference type="AlphaFoldDB" id="A0A5P2G9P5"/>
<dbReference type="OrthoDB" id="9758472at2"/>
<dbReference type="InterPro" id="IPR008969">
    <property type="entry name" value="CarboxyPept-like_regulatory"/>
</dbReference>
<evidence type="ECO:0000256" key="5">
    <source>
        <dbReference type="ARBA" id="ARBA00022496"/>
    </source>
</evidence>
<keyword evidence="8" id="KW-0408">Iron</keyword>
<dbReference type="GO" id="GO:0038023">
    <property type="term" value="F:signaling receptor activity"/>
    <property type="evidence" value="ECO:0007669"/>
    <property type="project" value="InterPro"/>
</dbReference>
<dbReference type="GO" id="GO:0009279">
    <property type="term" value="C:cell outer membrane"/>
    <property type="evidence" value="ECO:0007669"/>
    <property type="project" value="UniProtKB-SubCell"/>
</dbReference>
<sequence length="817" mass="91020">MMQKDNFGRKTLFRFFGCLVFSILFLTQINAQNNSLNGIVYGMVSSNDGKDAPNVNVQISNLKKSVLTDDKGMYKIEHLPSGIFDIEIFLPGYQKQVKTFTIQPGSVVQLNFKLDITSRQLEDIIVSSTKRKFGIDNSETVAKIPLSNLENSQVYTTISKSLIADQMVYSVDDAMRNAPGVQTMWAATGRAGDGGAYYNSRGFTMQSTLRNGIAGVVTDAIDAANLETLEVIKGPSATLFGSTLTSYGGLINRVTKKPFDHFGGNVSMSLGSYQFGRGSIDINSPLDKKKQLLFRLNGAYNNQGSFQTEGFSKRYFVAPSLLYKPSEKLSISLDAELSYGKNQVSPYLFFYYPVAQLGVTNAKQINMDYKNAYVGDGMYQTSNSANYFGQVNYKISKSFTSSTNFSYGQSYSNGRAAYFYLVPNTTDINNYYLARADQSTRNGKRKTLEIQQNFNGDFKIGSVRNRIVLGLDYTRLNANILFYYPSSYFDIVPLSSGYDYSTMNGVSLNNYYDTSSTVGTYPSISITNTYSAYISDVINLTDRFNISAGVRVDRFNINDQGSNQKYNQTVFSPKFGAVYQIIKDQVSIFANYQNGFTNKNTYTAYKKGQQDSLVTVIAKPEQANQWEAGFKTDLIKNRVSASLSYYDITVKNTVRADPNLPALASVQNGTQVSRGVELQLSANVFDGFNFTSGISYNDSKYTEADSTVLGRRPTTASSPWQANWWMSYRISNGVLNGLRIGFGGNYANNNEIVNSTTMGVFYLPSYLVLNSAITYETNHLILGLKVDNLTNKHYWTGYTTMNPQMLRQLVASVSYKF</sequence>
<proteinExistence type="inferred from homology"/>
<keyword evidence="9" id="KW-0406">Ion transport</keyword>
<keyword evidence="5" id="KW-0410">Iron transport</keyword>
<evidence type="ECO:0000256" key="7">
    <source>
        <dbReference type="ARBA" id="ARBA00022729"/>
    </source>
</evidence>
<evidence type="ECO:0000259" key="16">
    <source>
        <dbReference type="Pfam" id="PF00593"/>
    </source>
</evidence>
<keyword evidence="12 18" id="KW-0675">Receptor</keyword>
<dbReference type="PANTHER" id="PTHR32552:SF68">
    <property type="entry name" value="FERRICHROME OUTER MEMBRANE TRANSPORTER_PHAGE RECEPTOR"/>
    <property type="match status" value="1"/>
</dbReference>
<comment type="similarity">
    <text evidence="2 14 15">Belongs to the TonB-dependent receptor family.</text>
</comment>
<keyword evidence="11 14" id="KW-0472">Membrane</keyword>
<keyword evidence="13 14" id="KW-0998">Cell outer membrane</keyword>
<dbReference type="PROSITE" id="PS52016">
    <property type="entry name" value="TONB_DEPENDENT_REC_3"/>
    <property type="match status" value="1"/>
</dbReference>
<dbReference type="SUPFAM" id="SSF49464">
    <property type="entry name" value="Carboxypeptidase regulatory domain-like"/>
    <property type="match status" value="1"/>
</dbReference>
<dbReference type="GO" id="GO:0015344">
    <property type="term" value="F:siderophore uptake transmembrane transporter activity"/>
    <property type="evidence" value="ECO:0007669"/>
    <property type="project" value="TreeGrafter"/>
</dbReference>
<evidence type="ECO:0000259" key="17">
    <source>
        <dbReference type="Pfam" id="PF07715"/>
    </source>
</evidence>
<dbReference type="Gene3D" id="2.40.170.20">
    <property type="entry name" value="TonB-dependent receptor, beta-barrel domain"/>
    <property type="match status" value="1"/>
</dbReference>
<dbReference type="Pfam" id="PF07715">
    <property type="entry name" value="Plug"/>
    <property type="match status" value="1"/>
</dbReference>
<dbReference type="Pfam" id="PF00593">
    <property type="entry name" value="TonB_dep_Rec_b-barrel"/>
    <property type="match status" value="1"/>
</dbReference>
<dbReference type="PANTHER" id="PTHR32552">
    <property type="entry name" value="FERRICHROME IRON RECEPTOR-RELATED"/>
    <property type="match status" value="1"/>
</dbReference>
<evidence type="ECO:0000256" key="11">
    <source>
        <dbReference type="ARBA" id="ARBA00023136"/>
    </source>
</evidence>
<dbReference type="InterPro" id="IPR037066">
    <property type="entry name" value="Plug_dom_sf"/>
</dbReference>
<evidence type="ECO:0000256" key="1">
    <source>
        <dbReference type="ARBA" id="ARBA00004571"/>
    </source>
</evidence>
<dbReference type="InterPro" id="IPR039426">
    <property type="entry name" value="TonB-dep_rcpt-like"/>
</dbReference>
<keyword evidence="6 14" id="KW-0812">Transmembrane</keyword>
<dbReference type="EMBL" id="CP044016">
    <property type="protein sequence ID" value="QES88241.1"/>
    <property type="molecule type" value="Genomic_DNA"/>
</dbReference>
<dbReference type="NCBIfam" id="TIGR01783">
    <property type="entry name" value="TonB-siderophor"/>
    <property type="match status" value="1"/>
</dbReference>
<dbReference type="Pfam" id="PF13715">
    <property type="entry name" value="CarbopepD_reg_2"/>
    <property type="match status" value="1"/>
</dbReference>
<organism evidence="18 19">
    <name type="scientific">Rhizosphaericola mali</name>
    <dbReference type="NCBI Taxonomy" id="2545455"/>
    <lineage>
        <taxon>Bacteria</taxon>
        <taxon>Pseudomonadati</taxon>
        <taxon>Bacteroidota</taxon>
        <taxon>Chitinophagia</taxon>
        <taxon>Chitinophagales</taxon>
        <taxon>Chitinophagaceae</taxon>
        <taxon>Rhizosphaericola</taxon>
    </lineage>
</organism>
<keyword evidence="3 14" id="KW-0813">Transport</keyword>
<dbReference type="Gene3D" id="2.60.40.1120">
    <property type="entry name" value="Carboxypeptidase-like, regulatory domain"/>
    <property type="match status" value="1"/>
</dbReference>
<evidence type="ECO:0000256" key="13">
    <source>
        <dbReference type="ARBA" id="ARBA00023237"/>
    </source>
</evidence>
<dbReference type="InterPro" id="IPR012910">
    <property type="entry name" value="Plug_dom"/>
</dbReference>
<dbReference type="InterPro" id="IPR010105">
    <property type="entry name" value="TonB_sidphr_rcpt"/>
</dbReference>
<feature type="domain" description="TonB-dependent receptor-like beta-barrel" evidence="16">
    <location>
        <begin position="365"/>
        <end position="789"/>
    </location>
</feature>
<evidence type="ECO:0000256" key="6">
    <source>
        <dbReference type="ARBA" id="ARBA00022692"/>
    </source>
</evidence>
<evidence type="ECO:0000313" key="19">
    <source>
        <dbReference type="Proteomes" id="UP000292424"/>
    </source>
</evidence>
<dbReference type="Proteomes" id="UP000292424">
    <property type="component" value="Chromosome"/>
</dbReference>
<evidence type="ECO:0000313" key="18">
    <source>
        <dbReference type="EMBL" id="QES88241.1"/>
    </source>
</evidence>
<dbReference type="Gene3D" id="2.170.130.10">
    <property type="entry name" value="TonB-dependent receptor, plug domain"/>
    <property type="match status" value="1"/>
</dbReference>
<feature type="domain" description="TonB-dependent receptor plug" evidence="17">
    <location>
        <begin position="150"/>
        <end position="242"/>
    </location>
</feature>
<evidence type="ECO:0000256" key="9">
    <source>
        <dbReference type="ARBA" id="ARBA00023065"/>
    </source>
</evidence>
<keyword evidence="7" id="KW-0732">Signal</keyword>
<evidence type="ECO:0000256" key="12">
    <source>
        <dbReference type="ARBA" id="ARBA00023170"/>
    </source>
</evidence>
<dbReference type="InterPro" id="IPR036942">
    <property type="entry name" value="Beta-barrel_TonB_sf"/>
</dbReference>
<accession>A0A5P2G9P5</accession>